<dbReference type="FunFam" id="3.50.30.30:FF:000005">
    <property type="entry name" value="subtilisin-like protease SBT1.5"/>
    <property type="match status" value="1"/>
</dbReference>
<feature type="signal peptide" evidence="8">
    <location>
        <begin position="1"/>
        <end position="29"/>
    </location>
</feature>
<evidence type="ECO:0000313" key="12">
    <source>
        <dbReference type="EMBL" id="KAL3512413.1"/>
    </source>
</evidence>
<dbReference type="FunFam" id="2.60.40.2310:FF:000001">
    <property type="entry name" value="Subtilisin-like protease SBT1.5"/>
    <property type="match status" value="1"/>
</dbReference>
<dbReference type="Pfam" id="PF05922">
    <property type="entry name" value="Inhibitor_I9"/>
    <property type="match status" value="1"/>
</dbReference>
<dbReference type="PRINTS" id="PR00723">
    <property type="entry name" value="SUBTILISIN"/>
</dbReference>
<evidence type="ECO:0000256" key="3">
    <source>
        <dbReference type="ARBA" id="ARBA00022729"/>
    </source>
</evidence>
<dbReference type="GO" id="GO:0006508">
    <property type="term" value="P:proteolysis"/>
    <property type="evidence" value="ECO:0007669"/>
    <property type="project" value="UniProtKB-KW"/>
</dbReference>
<dbReference type="PROSITE" id="PS51892">
    <property type="entry name" value="SUBTILASE"/>
    <property type="match status" value="1"/>
</dbReference>
<comment type="caution">
    <text evidence="12">The sequence shown here is derived from an EMBL/GenBank/DDBJ whole genome shotgun (WGS) entry which is preliminary data.</text>
</comment>
<dbReference type="CDD" id="cd02120">
    <property type="entry name" value="PA_subtilisin_like"/>
    <property type="match status" value="1"/>
</dbReference>
<organism evidence="12 13">
    <name type="scientific">Cinchona calisaya</name>
    <dbReference type="NCBI Taxonomy" id="153742"/>
    <lineage>
        <taxon>Eukaryota</taxon>
        <taxon>Viridiplantae</taxon>
        <taxon>Streptophyta</taxon>
        <taxon>Embryophyta</taxon>
        <taxon>Tracheophyta</taxon>
        <taxon>Spermatophyta</taxon>
        <taxon>Magnoliopsida</taxon>
        <taxon>eudicotyledons</taxon>
        <taxon>Gunneridae</taxon>
        <taxon>Pentapetalae</taxon>
        <taxon>asterids</taxon>
        <taxon>lamiids</taxon>
        <taxon>Gentianales</taxon>
        <taxon>Rubiaceae</taxon>
        <taxon>Cinchonoideae</taxon>
        <taxon>Cinchoneae</taxon>
        <taxon>Cinchona</taxon>
    </lineage>
</organism>
<dbReference type="InterPro" id="IPR037045">
    <property type="entry name" value="S8pro/Inhibitor_I9_sf"/>
</dbReference>
<dbReference type="FunFam" id="3.30.70.80:FF:000002">
    <property type="entry name" value="Subtilisin-like protease SBT5.3"/>
    <property type="match status" value="1"/>
</dbReference>
<dbReference type="Gene3D" id="3.40.50.200">
    <property type="entry name" value="Peptidase S8/S53 domain"/>
    <property type="match status" value="1"/>
</dbReference>
<dbReference type="InterPro" id="IPR010259">
    <property type="entry name" value="S8pro/Inhibitor_I9"/>
</dbReference>
<dbReference type="GO" id="GO:0004252">
    <property type="term" value="F:serine-type endopeptidase activity"/>
    <property type="evidence" value="ECO:0007669"/>
    <property type="project" value="UniProtKB-UniRule"/>
</dbReference>
<evidence type="ECO:0000256" key="6">
    <source>
        <dbReference type="PIRSR" id="PIRSR615500-1"/>
    </source>
</evidence>
<dbReference type="AlphaFoldDB" id="A0ABD2YYQ9"/>
<feature type="domain" description="Inhibitor I9" evidence="10">
    <location>
        <begin position="38"/>
        <end position="117"/>
    </location>
</feature>
<sequence length="784" mass="84699">MSQFPCLISVSIICHILLLIVADISLTHASTDDQEGKVHIIYMGKRPHDDVELITSSHHEMLADVLGSKQASTASMVYSYKHGFSGFAAKLSKLEAQRIADLPGVIQVIPNGFYKLHTTRSWNYLGLSSESPNNLLHETNMGDGSIIGILDTGIWPENEAFNDKGFGPIPKKWKGFCESGVAFNATTNCNKKIIGARYFIRGFLAEYGSPFNATAFNDFLSPRDSIGHGTHTASTAGGSLVYDVSYKGLARGTMRGGAPRARLAIYRVCWNGGACAFADVLKGIDEAIHDGVDVISLSLGLDVPLYAEVDKRDPIYFGSFHAVANGITVVCAAGNAGPTAESVLDVAPWVLTVAASTIDRSFPTTVILGNNQTFTGQAIYTGKDTKFTSLIYPENLDDSARYCDLTSPNSTWMAGHVVLCFYKGHDDNDIIVARDLFRQAGALGIIVAKVSSKTLDAFNDDFPSVQVNYEIGTLLLYYIRSTRNPQVRLRSSKTHIGRPISTSVAYFSSRGPNSITPAVLKPDIAAPGVNVFAAYIPSNLSVTSAYVASEYVASAYHVESGTSMATPHVSGIVALLKSLHPEWSPAAIKSALVTTAWTIDPYSGTPIFAEGDKTKLADPFDFGGGIVNANSARDPGLIYDMGTKDYIHYLCAKGYNNTAIGQLVGEAISCPKNGFSILDLNFPSITIPNVQGSVTIWRTVTNVGAVNSMYKAKIDAPKGFTVVVKPRILIFSPNITTISFAVKISTSYKYNTEYLFGSLSWTDGRHNVRSPISVKTEFPELYEN</sequence>
<keyword evidence="2 7" id="KW-0645">Protease</keyword>
<dbReference type="Gene3D" id="2.60.40.2310">
    <property type="match status" value="1"/>
</dbReference>
<dbReference type="CDD" id="cd04852">
    <property type="entry name" value="Peptidases_S8_3"/>
    <property type="match status" value="1"/>
</dbReference>
<dbReference type="InterPro" id="IPR041469">
    <property type="entry name" value="Subtilisin-like_FN3"/>
</dbReference>
<dbReference type="EMBL" id="JBJUIK010000011">
    <property type="protein sequence ID" value="KAL3512413.1"/>
    <property type="molecule type" value="Genomic_DNA"/>
</dbReference>
<evidence type="ECO:0000256" key="7">
    <source>
        <dbReference type="PROSITE-ProRule" id="PRU01240"/>
    </source>
</evidence>
<comment type="similarity">
    <text evidence="1 7">Belongs to the peptidase S8 family.</text>
</comment>
<dbReference type="InterPro" id="IPR015500">
    <property type="entry name" value="Peptidase_S8_subtilisin-rel"/>
</dbReference>
<evidence type="ECO:0000256" key="4">
    <source>
        <dbReference type="ARBA" id="ARBA00022801"/>
    </source>
</evidence>
<keyword evidence="5 7" id="KW-0720">Serine protease</keyword>
<evidence type="ECO:0000259" key="9">
    <source>
        <dbReference type="Pfam" id="PF00082"/>
    </source>
</evidence>
<dbReference type="InterPro" id="IPR034197">
    <property type="entry name" value="Peptidases_S8_3"/>
</dbReference>
<feature type="domain" description="Peptidase S8/S53" evidence="9">
    <location>
        <begin position="142"/>
        <end position="611"/>
    </location>
</feature>
<dbReference type="PANTHER" id="PTHR10795">
    <property type="entry name" value="PROPROTEIN CONVERTASE SUBTILISIN/KEXIN"/>
    <property type="match status" value="1"/>
</dbReference>
<dbReference type="InterPro" id="IPR000209">
    <property type="entry name" value="Peptidase_S8/S53_dom"/>
</dbReference>
<keyword evidence="3 8" id="KW-0732">Signal</keyword>
<dbReference type="PROSITE" id="PS00138">
    <property type="entry name" value="SUBTILASE_SER"/>
    <property type="match status" value="1"/>
</dbReference>
<feature type="active site" description="Charge relay system" evidence="6 7">
    <location>
        <position position="228"/>
    </location>
</feature>
<evidence type="ECO:0000256" key="2">
    <source>
        <dbReference type="ARBA" id="ARBA00022670"/>
    </source>
</evidence>
<reference evidence="12 13" key="1">
    <citation type="submission" date="2024-11" db="EMBL/GenBank/DDBJ databases">
        <title>A near-complete genome assembly of Cinchona calisaya.</title>
        <authorList>
            <person name="Lian D.C."/>
            <person name="Zhao X.W."/>
            <person name="Wei L."/>
        </authorList>
    </citation>
    <scope>NUCLEOTIDE SEQUENCE [LARGE SCALE GENOMIC DNA]</scope>
    <source>
        <tissue evidence="12">Nenye</tissue>
    </source>
</reference>
<evidence type="ECO:0000259" key="11">
    <source>
        <dbReference type="Pfam" id="PF17766"/>
    </source>
</evidence>
<dbReference type="Proteomes" id="UP001630127">
    <property type="component" value="Unassembled WGS sequence"/>
</dbReference>
<feature type="active site" description="Charge relay system" evidence="6 7">
    <location>
        <position position="563"/>
    </location>
</feature>
<evidence type="ECO:0000256" key="5">
    <source>
        <dbReference type="ARBA" id="ARBA00022825"/>
    </source>
</evidence>
<evidence type="ECO:0000256" key="1">
    <source>
        <dbReference type="ARBA" id="ARBA00011073"/>
    </source>
</evidence>
<accession>A0ABD2YYQ9</accession>
<gene>
    <name evidence="12" type="ORF">ACH5RR_025130</name>
</gene>
<name>A0ABD2YYQ9_9GENT</name>
<dbReference type="Pfam" id="PF00082">
    <property type="entry name" value="Peptidase_S8"/>
    <property type="match status" value="1"/>
</dbReference>
<proteinExistence type="inferred from homology"/>
<evidence type="ECO:0000313" key="13">
    <source>
        <dbReference type="Proteomes" id="UP001630127"/>
    </source>
</evidence>
<evidence type="ECO:0000256" key="8">
    <source>
        <dbReference type="SAM" id="SignalP"/>
    </source>
</evidence>
<keyword evidence="13" id="KW-1185">Reference proteome</keyword>
<feature type="chain" id="PRO_5044832015" evidence="8">
    <location>
        <begin position="30"/>
        <end position="784"/>
    </location>
</feature>
<evidence type="ECO:0000259" key="10">
    <source>
        <dbReference type="Pfam" id="PF05922"/>
    </source>
</evidence>
<keyword evidence="4 7" id="KW-0378">Hydrolase</keyword>
<dbReference type="Gene3D" id="3.30.70.80">
    <property type="entry name" value="Peptidase S8 propeptide/proteinase inhibitor I9"/>
    <property type="match status" value="1"/>
</dbReference>
<feature type="active site" description="Charge relay system" evidence="6 7">
    <location>
        <position position="151"/>
    </location>
</feature>
<dbReference type="Gene3D" id="3.50.30.30">
    <property type="match status" value="1"/>
</dbReference>
<dbReference type="FunFam" id="3.40.50.200:FF:000006">
    <property type="entry name" value="Subtilisin-like protease SBT1.5"/>
    <property type="match status" value="1"/>
</dbReference>
<dbReference type="Pfam" id="PF17766">
    <property type="entry name" value="fn3_6"/>
    <property type="match status" value="1"/>
</dbReference>
<dbReference type="InterPro" id="IPR045051">
    <property type="entry name" value="SBT"/>
</dbReference>
<dbReference type="SUPFAM" id="SSF52743">
    <property type="entry name" value="Subtilisin-like"/>
    <property type="match status" value="1"/>
</dbReference>
<protein>
    <submittedName>
        <fullName evidence="12">Uncharacterized protein</fullName>
    </submittedName>
</protein>
<feature type="domain" description="Subtilisin-like protease fibronectin type-III" evidence="11">
    <location>
        <begin position="679"/>
        <end position="774"/>
    </location>
</feature>
<dbReference type="InterPro" id="IPR036852">
    <property type="entry name" value="Peptidase_S8/S53_dom_sf"/>
</dbReference>
<dbReference type="InterPro" id="IPR023828">
    <property type="entry name" value="Peptidase_S8_Ser-AS"/>
</dbReference>